<dbReference type="SUPFAM" id="SSF53474">
    <property type="entry name" value="alpha/beta-Hydrolases"/>
    <property type="match status" value="1"/>
</dbReference>
<dbReference type="InterPro" id="IPR005152">
    <property type="entry name" value="Lipase_secreted"/>
</dbReference>
<name>A0A7H8R4Y9_TALRU</name>
<dbReference type="AlphaFoldDB" id="A0A7H8R4Y9"/>
<evidence type="ECO:0008006" key="5">
    <source>
        <dbReference type="Google" id="ProtNLM"/>
    </source>
</evidence>
<accession>A0A7H8R4Y9</accession>
<keyword evidence="1" id="KW-0378">Hydrolase</keyword>
<dbReference type="Pfam" id="PF03583">
    <property type="entry name" value="LIP"/>
    <property type="match status" value="1"/>
</dbReference>
<reference evidence="4" key="1">
    <citation type="submission" date="2020-06" db="EMBL/GenBank/DDBJ databases">
        <title>A chromosome-scale genome assembly of Talaromyces rugulosus W13939.</title>
        <authorList>
            <person name="Wang B."/>
            <person name="Guo L."/>
            <person name="Ye K."/>
            <person name="Wang L."/>
        </authorList>
    </citation>
    <scope>NUCLEOTIDE SEQUENCE [LARGE SCALE GENOMIC DNA]</scope>
    <source>
        <strain evidence="4">W13939</strain>
    </source>
</reference>
<dbReference type="Gene3D" id="1.10.260.130">
    <property type="match status" value="1"/>
</dbReference>
<dbReference type="GeneID" id="55996090"/>
<dbReference type="PANTHER" id="PTHR34853:SF5">
    <property type="entry name" value="LIP-DOMAIN-CONTAINING PROTEIN-RELATED"/>
    <property type="match status" value="1"/>
</dbReference>
<dbReference type="GO" id="GO:0016042">
    <property type="term" value="P:lipid catabolic process"/>
    <property type="evidence" value="ECO:0007669"/>
    <property type="project" value="UniProtKB-UniRule"/>
</dbReference>
<dbReference type="GO" id="GO:0004806">
    <property type="term" value="F:triacylglycerol lipase activity"/>
    <property type="evidence" value="ECO:0007669"/>
    <property type="project" value="UniProtKB-UniRule"/>
</dbReference>
<sequence>MAVHLLLAFSVALSPRESIISGPSTPMPPSKDPWYSTPDNFEQAAPGTILRIRHAPGNLPSIVGSNCSAAYNILYRTTDSQYKPSWSVTTLFAPSIQPGSTNRPGSSVLSYQFPYNSVDVDSSPSYAVYSTPWHDLTYALGHGWFVNVPDFEGPLASDVAAIEEAHAVLDSFRAIMEAGVGVAPDARLALWGYSGGSIASEWALEFQEQYAPELNIIGAALGGLVPNTTYVFDTVGDTEFASHGMAGLLGVTSQYPAAYSYIISQLKTSGPYNKTGFLSIRNMSYEQAHATFANQNMYDYFVGGRAVMQAPLVKRALQLNTIMTYHGVPQTPLFIYKAIHDEVTPVNQTDDYVHRSCSLGVNILYERNTVGGHEDEFVNGEGRALAWLETVLDGSYEQHPISGCEIRNVSVSSVNTGIY</sequence>
<dbReference type="OrthoDB" id="2373480at2759"/>
<dbReference type="InterPro" id="IPR029058">
    <property type="entry name" value="AB_hydrolase_fold"/>
</dbReference>
<protein>
    <recommendedName>
        <fullName evidence="5">Lipase</fullName>
    </recommendedName>
</protein>
<dbReference type="EMBL" id="CP055902">
    <property type="protein sequence ID" value="QKX61454.1"/>
    <property type="molecule type" value="Genomic_DNA"/>
</dbReference>
<feature type="signal peptide" evidence="2">
    <location>
        <begin position="1"/>
        <end position="18"/>
    </location>
</feature>
<dbReference type="RefSeq" id="XP_035347628.1">
    <property type="nucleotide sequence ID" value="XM_035491735.1"/>
</dbReference>
<dbReference type="PANTHER" id="PTHR34853">
    <property type="match status" value="1"/>
</dbReference>
<organism evidence="3 4">
    <name type="scientific">Talaromyces rugulosus</name>
    <name type="common">Penicillium rugulosum</name>
    <dbReference type="NCBI Taxonomy" id="121627"/>
    <lineage>
        <taxon>Eukaryota</taxon>
        <taxon>Fungi</taxon>
        <taxon>Dikarya</taxon>
        <taxon>Ascomycota</taxon>
        <taxon>Pezizomycotina</taxon>
        <taxon>Eurotiomycetes</taxon>
        <taxon>Eurotiomycetidae</taxon>
        <taxon>Eurotiales</taxon>
        <taxon>Trichocomaceae</taxon>
        <taxon>Talaromyces</taxon>
        <taxon>Talaromyces sect. Islandici</taxon>
    </lineage>
</organism>
<dbReference type="KEGG" id="trg:TRUGW13939_08602"/>
<keyword evidence="2" id="KW-0732">Signal</keyword>
<evidence type="ECO:0000313" key="3">
    <source>
        <dbReference type="EMBL" id="QKX61454.1"/>
    </source>
</evidence>
<dbReference type="Proteomes" id="UP000509510">
    <property type="component" value="Chromosome V"/>
</dbReference>
<evidence type="ECO:0000256" key="2">
    <source>
        <dbReference type="PIRNR" id="PIRNR029171"/>
    </source>
</evidence>
<dbReference type="PIRSF" id="PIRSF029171">
    <property type="entry name" value="Esterase_LipA"/>
    <property type="match status" value="1"/>
</dbReference>
<gene>
    <name evidence="3" type="ORF">TRUGW13939_08602</name>
</gene>
<feature type="chain" id="PRO_5029085963" description="Lipase" evidence="2">
    <location>
        <begin position="19"/>
        <end position="419"/>
    </location>
</feature>
<comment type="similarity">
    <text evidence="2">Belongs to the AB hydrolase superfamily. Lipase family.</text>
</comment>
<evidence type="ECO:0000313" key="4">
    <source>
        <dbReference type="Proteomes" id="UP000509510"/>
    </source>
</evidence>
<dbReference type="Gene3D" id="3.40.50.1820">
    <property type="entry name" value="alpha/beta hydrolase"/>
    <property type="match status" value="1"/>
</dbReference>
<proteinExistence type="inferred from homology"/>
<keyword evidence="4" id="KW-1185">Reference proteome</keyword>
<evidence type="ECO:0000256" key="1">
    <source>
        <dbReference type="ARBA" id="ARBA00022801"/>
    </source>
</evidence>